<evidence type="ECO:0000313" key="4">
    <source>
        <dbReference type="EMBL" id="SVE38090.1"/>
    </source>
</evidence>
<comment type="similarity">
    <text evidence="1">Belongs to the Gfo/Idh/MocA family.</text>
</comment>
<organism evidence="4">
    <name type="scientific">marine metagenome</name>
    <dbReference type="NCBI Taxonomy" id="408172"/>
    <lineage>
        <taxon>unclassified sequences</taxon>
        <taxon>metagenomes</taxon>
        <taxon>ecological metagenomes</taxon>
    </lineage>
</organism>
<dbReference type="SUPFAM" id="SSF51735">
    <property type="entry name" value="NAD(P)-binding Rossmann-fold domains"/>
    <property type="match status" value="1"/>
</dbReference>
<protein>
    <recommendedName>
        <fullName evidence="3">Gfo/Idh/MocA-like oxidoreductase N-terminal domain-containing protein</fullName>
    </recommendedName>
</protein>
<dbReference type="PANTHER" id="PTHR22604">
    <property type="entry name" value="OXIDOREDUCTASES"/>
    <property type="match status" value="1"/>
</dbReference>
<feature type="non-terminal residue" evidence="4">
    <location>
        <position position="125"/>
    </location>
</feature>
<keyword evidence="2" id="KW-0560">Oxidoreductase</keyword>
<evidence type="ECO:0000256" key="1">
    <source>
        <dbReference type="ARBA" id="ARBA00010928"/>
    </source>
</evidence>
<dbReference type="GO" id="GO:0016491">
    <property type="term" value="F:oxidoreductase activity"/>
    <property type="evidence" value="ECO:0007669"/>
    <property type="project" value="UniProtKB-KW"/>
</dbReference>
<dbReference type="Gene3D" id="3.40.50.720">
    <property type="entry name" value="NAD(P)-binding Rossmann-like Domain"/>
    <property type="match status" value="1"/>
</dbReference>
<dbReference type="InterPro" id="IPR000683">
    <property type="entry name" value="Gfo/Idh/MocA-like_OxRdtase_N"/>
</dbReference>
<dbReference type="EMBL" id="UINC01213358">
    <property type="protein sequence ID" value="SVE38090.1"/>
    <property type="molecule type" value="Genomic_DNA"/>
</dbReference>
<gene>
    <name evidence="4" type="ORF">METZ01_LOCUS490944</name>
</gene>
<reference evidence="4" key="1">
    <citation type="submission" date="2018-05" db="EMBL/GenBank/DDBJ databases">
        <authorList>
            <person name="Lanie J.A."/>
            <person name="Ng W.-L."/>
            <person name="Kazmierczak K.M."/>
            <person name="Andrzejewski T.M."/>
            <person name="Davidsen T.M."/>
            <person name="Wayne K.J."/>
            <person name="Tettelin H."/>
            <person name="Glass J.I."/>
            <person name="Rusch D."/>
            <person name="Podicherti R."/>
            <person name="Tsui H.-C.T."/>
            <person name="Winkler M.E."/>
        </authorList>
    </citation>
    <scope>NUCLEOTIDE SEQUENCE</scope>
</reference>
<dbReference type="GO" id="GO:0000166">
    <property type="term" value="F:nucleotide binding"/>
    <property type="evidence" value="ECO:0007669"/>
    <property type="project" value="InterPro"/>
</dbReference>
<dbReference type="InterPro" id="IPR050984">
    <property type="entry name" value="Gfo/Idh/MocA_domain"/>
</dbReference>
<feature type="domain" description="Gfo/Idh/MocA-like oxidoreductase N-terminal" evidence="3">
    <location>
        <begin position="15"/>
        <end position="125"/>
    </location>
</feature>
<sequence>MNAGNIQEKQMTEPIRWGILGTGNIAASFATGLQSVEDAELVAVGSRTKGTADVFGDRFDIARRHASYDALAGDPEVDAIYVATPHSYHMENSILCLEAGKAVLCEKPFAMNIGEAEKVVHCARE</sequence>
<name>A0A383D1A6_9ZZZZ</name>
<dbReference type="Pfam" id="PF01408">
    <property type="entry name" value="GFO_IDH_MocA"/>
    <property type="match status" value="1"/>
</dbReference>
<dbReference type="PANTHER" id="PTHR22604:SF105">
    <property type="entry name" value="TRANS-1,2-DIHYDROBENZENE-1,2-DIOL DEHYDROGENASE"/>
    <property type="match status" value="1"/>
</dbReference>
<dbReference type="InterPro" id="IPR036291">
    <property type="entry name" value="NAD(P)-bd_dom_sf"/>
</dbReference>
<evidence type="ECO:0000259" key="3">
    <source>
        <dbReference type="Pfam" id="PF01408"/>
    </source>
</evidence>
<accession>A0A383D1A6</accession>
<proteinExistence type="inferred from homology"/>
<dbReference type="AlphaFoldDB" id="A0A383D1A6"/>
<evidence type="ECO:0000256" key="2">
    <source>
        <dbReference type="ARBA" id="ARBA00023002"/>
    </source>
</evidence>